<dbReference type="Proteomes" id="UP000078576">
    <property type="component" value="Unassembled WGS sequence"/>
</dbReference>
<reference evidence="2" key="1">
    <citation type="submission" date="2014-12" db="EMBL/GenBank/DDBJ databases">
        <title>Genome Sequence of Valsa Canker Pathogens Uncovers a Specific Adaption of Colonization on Woody Bark.</title>
        <authorList>
            <person name="Yin Z."/>
            <person name="Liu H."/>
            <person name="Gao X."/>
            <person name="Li Z."/>
            <person name="Song N."/>
            <person name="Ke X."/>
            <person name="Dai Q."/>
            <person name="Wu Y."/>
            <person name="Sun Y."/>
            <person name="Xu J.-R."/>
            <person name="Kang Z.K."/>
            <person name="Wang L."/>
            <person name="Huang L."/>
        </authorList>
    </citation>
    <scope>NUCLEOTIDE SEQUENCE [LARGE SCALE GENOMIC DNA]</scope>
    <source>
        <strain evidence="2">SXYL134</strain>
    </source>
</reference>
<accession>A0A194UMD3</accession>
<name>A0A194UMD3_CYTMA</name>
<sequence>MVPALPVVYAHGLWPHSLIEARDVTVQVQLVQAMLYGEFRGGVRVHTVTDNGVATHDFRLSVLPTRVRMRAQGLDEWFGHEYPCAADGEDPIVVDVPLVLAQRAHIPRVLGIIPLEHAQDGVHIEEEGVVVNHRNPLRLLLQSAAQPAQQRHVSLTPARLRFDKEEVANTRLPVHLLEVAQSVRHALEERRDAEGELGGIRRTFSGRDLEGYGGWRGARNVGIEIAEVEVGGVDMMGRELGQGDGELLLERRRQQDAIALSRADGGRILAELGVLGGARSALRIWRRSCRRLFLDLDIQCRDLDLGTEVWNAEQLDPRPIVLGCLLLFCGWFPVTTTKKSACIRTARS</sequence>
<dbReference type="AlphaFoldDB" id="A0A194UMD3"/>
<proteinExistence type="predicted"/>
<evidence type="ECO:0000313" key="1">
    <source>
        <dbReference type="EMBL" id="KUI52822.1"/>
    </source>
</evidence>
<keyword evidence="2" id="KW-1185">Reference proteome</keyword>
<dbReference type="EMBL" id="KN714666">
    <property type="protein sequence ID" value="KUI52822.1"/>
    <property type="molecule type" value="Genomic_DNA"/>
</dbReference>
<organism evidence="1 2">
    <name type="scientific">Cytospora mali</name>
    <name type="common">Apple Valsa canker fungus</name>
    <name type="synonym">Valsa mali</name>
    <dbReference type="NCBI Taxonomy" id="578113"/>
    <lineage>
        <taxon>Eukaryota</taxon>
        <taxon>Fungi</taxon>
        <taxon>Dikarya</taxon>
        <taxon>Ascomycota</taxon>
        <taxon>Pezizomycotina</taxon>
        <taxon>Sordariomycetes</taxon>
        <taxon>Sordariomycetidae</taxon>
        <taxon>Diaporthales</taxon>
        <taxon>Cytosporaceae</taxon>
        <taxon>Cytospora</taxon>
    </lineage>
</organism>
<evidence type="ECO:0000313" key="2">
    <source>
        <dbReference type="Proteomes" id="UP000078576"/>
    </source>
</evidence>
<protein>
    <submittedName>
        <fullName evidence="1">Uncharacterized protein</fullName>
    </submittedName>
</protein>
<gene>
    <name evidence="1" type="ORF">VP1G_10485</name>
</gene>